<evidence type="ECO:0000256" key="5">
    <source>
        <dbReference type="SAM" id="Phobius"/>
    </source>
</evidence>
<dbReference type="SUPFAM" id="SSF52058">
    <property type="entry name" value="L domain-like"/>
    <property type="match status" value="1"/>
</dbReference>
<keyword evidence="5" id="KW-1133">Transmembrane helix</keyword>
<dbReference type="AlphaFoldDB" id="A0A8S9KGI9"/>
<dbReference type="InterPro" id="IPR051502">
    <property type="entry name" value="RLP_Defense_Trigger"/>
</dbReference>
<gene>
    <name evidence="6" type="ORF">F2Q70_00042865</name>
</gene>
<evidence type="ECO:0000313" key="6">
    <source>
        <dbReference type="EMBL" id="KAF2593172.1"/>
    </source>
</evidence>
<dbReference type="Gene3D" id="3.80.10.10">
    <property type="entry name" value="Ribonuclease Inhibitor"/>
    <property type="match status" value="1"/>
</dbReference>
<accession>A0A8S9KGI9</accession>
<keyword evidence="2" id="KW-0433">Leucine-rich repeat</keyword>
<sequence length="193" mass="21109">MSRGSLSCPHTFVDEKPWEEQAAAEGGAGCGGETQERETQTQISFPLNAFSSPINACPTRNLSGSIPPLLADLNSLGYFDVSFNNFSGEITFKGHLVTFDVTSYRGNPLLCGLPTNKSCNLERSQNQVNQIGGKRKKKRKRTHAGPVNGFTVLISWFIIFNAARMDSSANDSVGQPKSDYHMIVMDQSPAKLY</sequence>
<keyword evidence="5" id="KW-0812">Transmembrane</keyword>
<evidence type="ECO:0000256" key="4">
    <source>
        <dbReference type="ARBA" id="ARBA00023170"/>
    </source>
</evidence>
<dbReference type="EMBL" id="QGKY02000164">
    <property type="protein sequence ID" value="KAF2593172.1"/>
    <property type="molecule type" value="Genomic_DNA"/>
</dbReference>
<reference evidence="6" key="1">
    <citation type="submission" date="2019-12" db="EMBL/GenBank/DDBJ databases">
        <title>Genome sequencing and annotation of Brassica cretica.</title>
        <authorList>
            <person name="Studholme D.J."/>
            <person name="Sarris P.F."/>
        </authorList>
    </citation>
    <scope>NUCLEOTIDE SEQUENCE</scope>
    <source>
        <strain evidence="6">PFS-102/07</strain>
        <tissue evidence="6">Leaf</tissue>
    </source>
</reference>
<evidence type="ECO:0000256" key="2">
    <source>
        <dbReference type="ARBA" id="ARBA00022614"/>
    </source>
</evidence>
<comment type="similarity">
    <text evidence="1">Belongs to the RLP family.</text>
</comment>
<keyword evidence="5" id="KW-0472">Membrane</keyword>
<organism evidence="6">
    <name type="scientific">Brassica cretica</name>
    <name type="common">Mustard</name>
    <dbReference type="NCBI Taxonomy" id="69181"/>
    <lineage>
        <taxon>Eukaryota</taxon>
        <taxon>Viridiplantae</taxon>
        <taxon>Streptophyta</taxon>
        <taxon>Embryophyta</taxon>
        <taxon>Tracheophyta</taxon>
        <taxon>Spermatophyta</taxon>
        <taxon>Magnoliopsida</taxon>
        <taxon>eudicotyledons</taxon>
        <taxon>Gunneridae</taxon>
        <taxon>Pentapetalae</taxon>
        <taxon>rosids</taxon>
        <taxon>malvids</taxon>
        <taxon>Brassicales</taxon>
        <taxon>Brassicaceae</taxon>
        <taxon>Brassiceae</taxon>
        <taxon>Brassica</taxon>
    </lineage>
</organism>
<protein>
    <submittedName>
        <fullName evidence="6">Uncharacterized protein</fullName>
    </submittedName>
</protein>
<keyword evidence="3" id="KW-0677">Repeat</keyword>
<dbReference type="PANTHER" id="PTHR48062">
    <property type="entry name" value="RECEPTOR-LIKE PROTEIN 14"/>
    <property type="match status" value="1"/>
</dbReference>
<keyword evidence="4" id="KW-0675">Receptor</keyword>
<evidence type="ECO:0000256" key="3">
    <source>
        <dbReference type="ARBA" id="ARBA00022737"/>
    </source>
</evidence>
<dbReference type="InterPro" id="IPR032675">
    <property type="entry name" value="LRR_dom_sf"/>
</dbReference>
<name>A0A8S9KGI9_BRACR</name>
<proteinExistence type="inferred from homology"/>
<feature type="transmembrane region" description="Helical" evidence="5">
    <location>
        <begin position="144"/>
        <end position="163"/>
    </location>
</feature>
<dbReference type="PANTHER" id="PTHR48062:SF63">
    <property type="entry name" value="RECEPTOR-LIKE PROTEIN 1"/>
    <property type="match status" value="1"/>
</dbReference>
<comment type="caution">
    <text evidence="6">The sequence shown here is derived from an EMBL/GenBank/DDBJ whole genome shotgun (WGS) entry which is preliminary data.</text>
</comment>
<evidence type="ECO:0000256" key="1">
    <source>
        <dbReference type="ARBA" id="ARBA00009592"/>
    </source>
</evidence>